<evidence type="ECO:0000256" key="1">
    <source>
        <dbReference type="SAM" id="Phobius"/>
    </source>
</evidence>
<keyword evidence="1" id="KW-1133">Transmembrane helix</keyword>
<gene>
    <name evidence="2" type="ORF">NJ959_21530</name>
</gene>
<dbReference type="PANTHER" id="PTHR43471:SF10">
    <property type="entry name" value="SLL1107 PROTEIN"/>
    <property type="match status" value="1"/>
</dbReference>
<feature type="transmembrane region" description="Helical" evidence="1">
    <location>
        <begin position="55"/>
        <end position="79"/>
    </location>
</feature>
<name>A0AAE3KU02_9CYAN</name>
<dbReference type="PANTHER" id="PTHR43471">
    <property type="entry name" value="ABC TRANSPORTER PERMEASE"/>
    <property type="match status" value="1"/>
</dbReference>
<proteinExistence type="predicted"/>
<dbReference type="Pfam" id="PF12679">
    <property type="entry name" value="ABC2_membrane_2"/>
    <property type="match status" value="1"/>
</dbReference>
<dbReference type="RefSeq" id="WP_254013755.1">
    <property type="nucleotide sequence ID" value="NZ_JAMZMM010000268.1"/>
</dbReference>
<dbReference type="AlphaFoldDB" id="A0AAE3KU02"/>
<organism evidence="2 3">
    <name type="scientific">Limnofasciculus baicalensis BBK-W-15</name>
    <dbReference type="NCBI Taxonomy" id="2699891"/>
    <lineage>
        <taxon>Bacteria</taxon>
        <taxon>Bacillati</taxon>
        <taxon>Cyanobacteriota</taxon>
        <taxon>Cyanophyceae</taxon>
        <taxon>Coleofasciculales</taxon>
        <taxon>Coleofasciculaceae</taxon>
        <taxon>Limnofasciculus</taxon>
        <taxon>Limnofasciculus baicalensis</taxon>
    </lineage>
</organism>
<reference evidence="2" key="1">
    <citation type="submission" date="2022-06" db="EMBL/GenBank/DDBJ databases">
        <title>New cyanobacteria of genus Symplocastrum in benthos of Lake Baikal.</title>
        <authorList>
            <person name="Sorokovikova E."/>
            <person name="Tikhonova I."/>
            <person name="Krasnopeev A."/>
            <person name="Evseev P."/>
            <person name="Gladkikh A."/>
            <person name="Belykh O."/>
        </authorList>
    </citation>
    <scope>NUCLEOTIDE SEQUENCE</scope>
    <source>
        <strain evidence="2">BBK-W-15</strain>
    </source>
</reference>
<feature type="transmembrane region" description="Helical" evidence="1">
    <location>
        <begin position="106"/>
        <end position="127"/>
    </location>
</feature>
<keyword evidence="1" id="KW-0472">Membrane</keyword>
<comment type="caution">
    <text evidence="2">The sequence shown here is derived from an EMBL/GenBank/DDBJ whole genome shotgun (WGS) entry which is preliminary data.</text>
</comment>
<keyword evidence="3" id="KW-1185">Reference proteome</keyword>
<feature type="transmembrane region" description="Helical" evidence="1">
    <location>
        <begin position="133"/>
        <end position="154"/>
    </location>
</feature>
<dbReference type="GO" id="GO:0005886">
    <property type="term" value="C:plasma membrane"/>
    <property type="evidence" value="ECO:0007669"/>
    <property type="project" value="UniProtKB-SubCell"/>
</dbReference>
<feature type="transmembrane region" description="Helical" evidence="1">
    <location>
        <begin position="25"/>
        <end position="43"/>
    </location>
</feature>
<dbReference type="GO" id="GO:0140359">
    <property type="term" value="F:ABC-type transporter activity"/>
    <property type="evidence" value="ECO:0007669"/>
    <property type="project" value="InterPro"/>
</dbReference>
<feature type="transmembrane region" description="Helical" evidence="1">
    <location>
        <begin position="233"/>
        <end position="255"/>
    </location>
</feature>
<accession>A0AAE3KU02</accession>
<evidence type="ECO:0000313" key="2">
    <source>
        <dbReference type="EMBL" id="MCP2731012.1"/>
    </source>
</evidence>
<dbReference type="Proteomes" id="UP001204953">
    <property type="component" value="Unassembled WGS sequence"/>
</dbReference>
<protein>
    <submittedName>
        <fullName evidence="2">ABC transporter permease</fullName>
    </submittedName>
</protein>
<feature type="transmembrane region" description="Helical" evidence="1">
    <location>
        <begin position="161"/>
        <end position="181"/>
    </location>
</feature>
<evidence type="ECO:0000313" key="3">
    <source>
        <dbReference type="Proteomes" id="UP001204953"/>
    </source>
</evidence>
<dbReference type="EMBL" id="JAMZMM010000268">
    <property type="protein sequence ID" value="MCP2731012.1"/>
    <property type="molecule type" value="Genomic_DNA"/>
</dbReference>
<sequence>MQTQSFGRIWAIASNGFREVIRDRVLYIIGFFALLLIISLRLLPEVAATTEDKIFIDLGLAGISVLSVLVAVFVGTGLINKEIDRRTVLVLIPKPLSRAEFIIGKYLGLLGVLGVLIIALTGIYLILLSFSKIDYPAGSILVSTIFLFLELCLITGVALMFGVFTSSILATLLTFGVYLMGHLSRDLLALGKLSKNSSVEILTQGIYLLLPDLSRLNLKNEAVYGLLPDPQILLGHTVYALVYTILLLAIAILIFSRREF</sequence>
<keyword evidence="1" id="KW-0812">Transmembrane</keyword>